<dbReference type="InterPro" id="IPR001930">
    <property type="entry name" value="Peptidase_M1"/>
</dbReference>
<dbReference type="GO" id="GO:0008270">
    <property type="term" value="F:zinc ion binding"/>
    <property type="evidence" value="ECO:0007669"/>
    <property type="project" value="UniProtKB-UniRule"/>
</dbReference>
<evidence type="ECO:0000256" key="8">
    <source>
        <dbReference type="ARBA" id="ARBA00023049"/>
    </source>
</evidence>
<dbReference type="RefSeq" id="WP_114728921.1">
    <property type="nucleotide sequence ID" value="NZ_BJMI01000021.1"/>
</dbReference>
<dbReference type="GO" id="GO:0005615">
    <property type="term" value="C:extracellular space"/>
    <property type="evidence" value="ECO:0007669"/>
    <property type="project" value="TreeGrafter"/>
</dbReference>
<dbReference type="InterPro" id="IPR027268">
    <property type="entry name" value="Peptidase_M4/M1_CTD_sf"/>
</dbReference>
<dbReference type="InterPro" id="IPR014782">
    <property type="entry name" value="Peptidase_M1_dom"/>
</dbReference>
<feature type="site" description="Transition state stabilizer" evidence="11">
    <location>
        <position position="412"/>
    </location>
</feature>
<evidence type="ECO:0000313" key="19">
    <source>
        <dbReference type="Proteomes" id="UP000254958"/>
    </source>
</evidence>
<dbReference type="GO" id="GO:0042277">
    <property type="term" value="F:peptide binding"/>
    <property type="evidence" value="ECO:0007669"/>
    <property type="project" value="TreeGrafter"/>
</dbReference>
<dbReference type="GO" id="GO:0070006">
    <property type="term" value="F:metalloaminopeptidase activity"/>
    <property type="evidence" value="ECO:0007669"/>
    <property type="project" value="TreeGrafter"/>
</dbReference>
<dbReference type="Pfam" id="PF11838">
    <property type="entry name" value="ERAP1_C"/>
    <property type="match status" value="1"/>
</dbReference>
<keyword evidence="5 10" id="KW-0479">Metal-binding</keyword>
<keyword evidence="6 12" id="KW-0378">Hydrolase</keyword>
<comment type="similarity">
    <text evidence="2 12">Belongs to the peptidase M1 family.</text>
</comment>
<dbReference type="InterPro" id="IPR034016">
    <property type="entry name" value="M1_APN-typ"/>
</dbReference>
<dbReference type="SUPFAM" id="SSF63737">
    <property type="entry name" value="Leukotriene A4 hydrolase N-terminal domain"/>
    <property type="match status" value="1"/>
</dbReference>
<organism evidence="18 19">
    <name type="scientific">Gluconacetobacter liquefaciens</name>
    <name type="common">Acetobacter liquefaciens</name>
    <dbReference type="NCBI Taxonomy" id="89584"/>
    <lineage>
        <taxon>Bacteria</taxon>
        <taxon>Pseudomonadati</taxon>
        <taxon>Pseudomonadota</taxon>
        <taxon>Alphaproteobacteria</taxon>
        <taxon>Acetobacterales</taxon>
        <taxon>Acetobacteraceae</taxon>
        <taxon>Gluconacetobacter</taxon>
    </lineage>
</organism>
<dbReference type="InterPro" id="IPR042097">
    <property type="entry name" value="Aminopeptidase_N-like_N_sf"/>
</dbReference>
<dbReference type="GO" id="GO:0043171">
    <property type="term" value="P:peptide catabolic process"/>
    <property type="evidence" value="ECO:0007669"/>
    <property type="project" value="TreeGrafter"/>
</dbReference>
<dbReference type="Proteomes" id="UP000254958">
    <property type="component" value="Unassembled WGS sequence"/>
</dbReference>
<dbReference type="OrthoDB" id="100605at2"/>
<protein>
    <recommendedName>
        <fullName evidence="12">Aminopeptidase</fullName>
        <ecNumber evidence="12">3.4.11.-</ecNumber>
    </recommendedName>
</protein>
<gene>
    <name evidence="18" type="ORF">C7453_11255</name>
    <name evidence="17" type="ORF">HLH32_17130</name>
</gene>
<evidence type="ECO:0000256" key="3">
    <source>
        <dbReference type="ARBA" id="ARBA00022438"/>
    </source>
</evidence>
<sequence length="882" mass="95311">MISRPTIAAFLLAGTALLSGPALAESPFDFAHAPGQLPKDVVPSAYRINIVTDLKRLALTGHEDIDVNVTSSTASITLNQAGLTLTSATLDGTPAKITQDDKAETATLTLPQPMTTGAHKLAIVYRGPIPATPNGIYYDDYRTTNGKQHRMLVTQFEVADARRMFPGWDEPAFKATFQLTATLPVDFTAISNMPIESSTPAGAHAKQVVFGTTPRMSTYLLALVAGDMKAVSGKGGNTPINVYAPTGEQEKGRYALTAASQILPYYNEYFGVDYPLPKMDLIAIPGNYEAGAMENWGAITFIDDDLLFDPKTSAPTTQEAVYIVVAHEMAHQWSGDLVTMGWWDNIWLNEGFATWMETKATDHFNPTWQMWPRQHSEREQAMAQDAHPTTHPVQQVIHDVSEANTAFDRISYQKGEQVIRMVEDWLGPDVFRDGMRAYMKAHAYGNTTSADLWAALSQVSHQDVATVARSFTEQPGIPLVTVSRRCEAGKTTLTLTEGRFSIGDAHPLPARWNIPVTVAGPDITAQRVILTSEQPAHLTFAGCDLALKANPGENGYYRVAYDASSLAALGKAFSQLSPVDRANLLGDQYALFQAGLAPLSTWLNLVAALPATHEDNIAVWQDTIGRLRDLDAMERGSPSRPAFHAFARALLGPQLARLGWTPRADESFLDTLLRPQVISALGQFDDPAVVSGAQERFAAYVKNPASLPPSLVDPVTSVVGRHADAATYAILARKLHAATSTEDKLRFFNAMAGAHDPALIRQSVQLAYSGVIPNGRVAHSLARVASASDNPDLVWSLVQDPQTQKQIRARLAPWSQSALLPAIASYSINPDVAKALAADTSATESTGARIEAHKATDLIAANAAIAARAQADLTPWLAALSH</sequence>
<dbReference type="Gene3D" id="2.60.40.1910">
    <property type="match status" value="1"/>
</dbReference>
<feature type="domain" description="Peptidase M1 membrane alanine aminopeptidase" evidence="14">
    <location>
        <begin position="254"/>
        <end position="470"/>
    </location>
</feature>
<feature type="domain" description="Aminopeptidase N-like N-terminal" evidence="16">
    <location>
        <begin position="42"/>
        <end position="220"/>
    </location>
</feature>
<evidence type="ECO:0000313" key="20">
    <source>
        <dbReference type="Proteomes" id="UP000562982"/>
    </source>
</evidence>
<evidence type="ECO:0000259" key="16">
    <source>
        <dbReference type="Pfam" id="PF17900"/>
    </source>
</evidence>
<accession>A0A370G0R0</accession>
<dbReference type="InterPro" id="IPR024571">
    <property type="entry name" value="ERAP1-like_C_dom"/>
</dbReference>
<dbReference type="EMBL" id="QQAW01000012">
    <property type="protein sequence ID" value="RDI36174.1"/>
    <property type="molecule type" value="Genomic_DNA"/>
</dbReference>
<dbReference type="Gene3D" id="2.60.40.1730">
    <property type="entry name" value="tricorn interacting facor f3 domain"/>
    <property type="match status" value="1"/>
</dbReference>
<reference evidence="18 19" key="1">
    <citation type="submission" date="2018-07" db="EMBL/GenBank/DDBJ databases">
        <title>Genomic Encyclopedia of Type Strains, Phase IV (KMG-IV): sequencing the most valuable type-strain genomes for metagenomic binning, comparative biology and taxonomic classification.</title>
        <authorList>
            <person name="Goeker M."/>
        </authorList>
    </citation>
    <scope>NUCLEOTIDE SEQUENCE [LARGE SCALE GENOMIC DNA]</scope>
    <source>
        <strain evidence="18 19">DSM 5603</strain>
    </source>
</reference>
<proteinExistence type="inferred from homology"/>
<dbReference type="EC" id="3.4.11.-" evidence="12"/>
<evidence type="ECO:0000256" key="12">
    <source>
        <dbReference type="RuleBase" id="RU364040"/>
    </source>
</evidence>
<keyword evidence="4 12" id="KW-0645">Protease</keyword>
<evidence type="ECO:0000256" key="13">
    <source>
        <dbReference type="SAM" id="SignalP"/>
    </source>
</evidence>
<evidence type="ECO:0000256" key="10">
    <source>
        <dbReference type="PIRSR" id="PIRSR634016-3"/>
    </source>
</evidence>
<feature type="signal peptide" evidence="13">
    <location>
        <begin position="1"/>
        <end position="24"/>
    </location>
</feature>
<feature type="domain" description="ERAP1-like C-terminal" evidence="15">
    <location>
        <begin position="547"/>
        <end position="813"/>
    </location>
</feature>
<evidence type="ECO:0000256" key="9">
    <source>
        <dbReference type="PIRSR" id="PIRSR634016-1"/>
    </source>
</evidence>
<dbReference type="GO" id="GO:0005737">
    <property type="term" value="C:cytoplasm"/>
    <property type="evidence" value="ECO:0007669"/>
    <property type="project" value="TreeGrafter"/>
</dbReference>
<evidence type="ECO:0000256" key="6">
    <source>
        <dbReference type="ARBA" id="ARBA00022801"/>
    </source>
</evidence>
<dbReference type="CDD" id="cd09601">
    <property type="entry name" value="M1_APN-Q_like"/>
    <property type="match status" value="1"/>
</dbReference>
<comment type="cofactor">
    <cofactor evidence="10 12">
        <name>Zn(2+)</name>
        <dbReference type="ChEBI" id="CHEBI:29105"/>
    </cofactor>
    <text evidence="10 12">Binds 1 zinc ion per subunit.</text>
</comment>
<evidence type="ECO:0000259" key="14">
    <source>
        <dbReference type="Pfam" id="PF01433"/>
    </source>
</evidence>
<dbReference type="PANTHER" id="PTHR11533:SF174">
    <property type="entry name" value="PUROMYCIN-SENSITIVE AMINOPEPTIDASE-RELATED"/>
    <property type="match status" value="1"/>
</dbReference>
<dbReference type="SUPFAM" id="SSF55486">
    <property type="entry name" value="Metalloproteases ('zincins'), catalytic domain"/>
    <property type="match status" value="1"/>
</dbReference>
<evidence type="ECO:0000313" key="17">
    <source>
        <dbReference type="EMBL" id="MBB2188064.1"/>
    </source>
</evidence>
<dbReference type="GO" id="GO:0006508">
    <property type="term" value="P:proteolysis"/>
    <property type="evidence" value="ECO:0007669"/>
    <property type="project" value="UniProtKB-KW"/>
</dbReference>
<dbReference type="EMBL" id="JABEQI010000014">
    <property type="protein sequence ID" value="MBB2188064.1"/>
    <property type="molecule type" value="Genomic_DNA"/>
</dbReference>
<dbReference type="FunFam" id="1.10.390.10:FF:000001">
    <property type="entry name" value="Aminopeptidase"/>
    <property type="match status" value="1"/>
</dbReference>
<dbReference type="AlphaFoldDB" id="A0A370G0R0"/>
<dbReference type="InterPro" id="IPR050344">
    <property type="entry name" value="Peptidase_M1_aminopeptidases"/>
</dbReference>
<keyword evidence="3 12" id="KW-0031">Aminopeptidase</keyword>
<feature type="binding site" evidence="10">
    <location>
        <position position="350"/>
    </location>
    <ligand>
        <name>Zn(2+)</name>
        <dbReference type="ChEBI" id="CHEBI:29105"/>
        <note>catalytic</note>
    </ligand>
</feature>
<feature type="active site" description="Proton acceptor" evidence="9">
    <location>
        <position position="328"/>
    </location>
</feature>
<evidence type="ECO:0000256" key="11">
    <source>
        <dbReference type="PIRSR" id="PIRSR634016-4"/>
    </source>
</evidence>
<feature type="binding site" evidence="10">
    <location>
        <position position="331"/>
    </location>
    <ligand>
        <name>Zn(2+)</name>
        <dbReference type="ChEBI" id="CHEBI:29105"/>
        <note>catalytic</note>
    </ligand>
</feature>
<keyword evidence="8 12" id="KW-0482">Metalloprotease</keyword>
<dbReference type="Pfam" id="PF17900">
    <property type="entry name" value="Peptidase_M1_N"/>
    <property type="match status" value="1"/>
</dbReference>
<dbReference type="GO" id="GO:0016020">
    <property type="term" value="C:membrane"/>
    <property type="evidence" value="ECO:0007669"/>
    <property type="project" value="TreeGrafter"/>
</dbReference>
<evidence type="ECO:0000313" key="18">
    <source>
        <dbReference type="EMBL" id="RDI36174.1"/>
    </source>
</evidence>
<feature type="chain" id="PRO_5044585229" description="Aminopeptidase" evidence="13">
    <location>
        <begin position="25"/>
        <end position="882"/>
    </location>
</feature>
<dbReference type="PANTHER" id="PTHR11533">
    <property type="entry name" value="PROTEASE M1 ZINC METALLOPROTEASE"/>
    <property type="match status" value="1"/>
</dbReference>
<dbReference type="GO" id="GO:0016285">
    <property type="term" value="F:alanyl aminopeptidase activity"/>
    <property type="evidence" value="ECO:0007669"/>
    <property type="project" value="UniProtKB-EC"/>
</dbReference>
<evidence type="ECO:0000259" key="15">
    <source>
        <dbReference type="Pfam" id="PF11838"/>
    </source>
</evidence>
<evidence type="ECO:0000256" key="5">
    <source>
        <dbReference type="ARBA" id="ARBA00022723"/>
    </source>
</evidence>
<evidence type="ECO:0000256" key="1">
    <source>
        <dbReference type="ARBA" id="ARBA00000098"/>
    </source>
</evidence>
<evidence type="ECO:0000256" key="2">
    <source>
        <dbReference type="ARBA" id="ARBA00010136"/>
    </source>
</evidence>
<reference evidence="17 20" key="2">
    <citation type="submission" date="2020-04" db="EMBL/GenBank/DDBJ databases">
        <title>Description of novel Gluconacetobacter.</title>
        <authorList>
            <person name="Sombolestani A."/>
        </authorList>
    </citation>
    <scope>NUCLEOTIDE SEQUENCE [LARGE SCALE GENOMIC DNA]</scope>
    <source>
        <strain evidence="17 20">LMG 1382</strain>
    </source>
</reference>
<comment type="caution">
    <text evidence="18">The sequence shown here is derived from an EMBL/GenBank/DDBJ whole genome shotgun (WGS) entry which is preliminary data.</text>
</comment>
<name>A0A370G0R0_GLULI</name>
<keyword evidence="13" id="KW-0732">Signal</keyword>
<feature type="binding site" evidence="10">
    <location>
        <position position="327"/>
    </location>
    <ligand>
        <name>Zn(2+)</name>
        <dbReference type="ChEBI" id="CHEBI:29105"/>
        <note>catalytic</note>
    </ligand>
</feature>
<dbReference type="Gene3D" id="1.10.390.10">
    <property type="entry name" value="Neutral Protease Domain 2"/>
    <property type="match status" value="1"/>
</dbReference>
<dbReference type="InterPro" id="IPR045357">
    <property type="entry name" value="Aminopeptidase_N-like_N"/>
</dbReference>
<comment type="catalytic activity">
    <reaction evidence="1">
        <text>Release of an N-terminal amino acid, Xaa-|-Yaa- from a peptide, amide or arylamide. Xaa is preferably Ala, but may be most amino acids including Pro (slow action). When a terminal hydrophobic residue is followed by a prolyl residue, the two may be released as an intact Xaa-Pro dipeptide.</text>
        <dbReference type="EC" id="3.4.11.2"/>
    </reaction>
</comment>
<dbReference type="Proteomes" id="UP000562982">
    <property type="component" value="Unassembled WGS sequence"/>
</dbReference>
<dbReference type="Gene3D" id="1.25.50.20">
    <property type="match status" value="1"/>
</dbReference>
<evidence type="ECO:0000256" key="7">
    <source>
        <dbReference type="ARBA" id="ARBA00022833"/>
    </source>
</evidence>
<keyword evidence="19" id="KW-1185">Reference proteome</keyword>
<dbReference type="PRINTS" id="PR00756">
    <property type="entry name" value="ALADIPTASE"/>
</dbReference>
<dbReference type="Pfam" id="PF01433">
    <property type="entry name" value="Peptidase_M1"/>
    <property type="match status" value="1"/>
</dbReference>
<evidence type="ECO:0000256" key="4">
    <source>
        <dbReference type="ARBA" id="ARBA00022670"/>
    </source>
</evidence>
<keyword evidence="7 10" id="KW-0862">Zinc</keyword>